<accession>T1BB33</accession>
<dbReference type="InterPro" id="IPR015424">
    <property type="entry name" value="PyrdxlP-dep_Trfase"/>
</dbReference>
<proteinExistence type="predicted"/>
<reference evidence="1" key="1">
    <citation type="submission" date="2013-08" db="EMBL/GenBank/DDBJ databases">
        <authorList>
            <person name="Mendez C."/>
            <person name="Richter M."/>
            <person name="Ferrer M."/>
            <person name="Sanchez J."/>
        </authorList>
    </citation>
    <scope>NUCLEOTIDE SEQUENCE</scope>
</reference>
<protein>
    <submittedName>
        <fullName evidence="1">Glycine dehydrogenase subunit 2</fullName>
    </submittedName>
</protein>
<reference evidence="1" key="2">
    <citation type="journal article" date="2014" name="ISME J.">
        <title>Microbial stratification in low pH oxic and suboxic macroscopic growths along an acid mine drainage.</title>
        <authorList>
            <person name="Mendez-Garcia C."/>
            <person name="Mesa V."/>
            <person name="Sprenger R.R."/>
            <person name="Richter M."/>
            <person name="Diez M.S."/>
            <person name="Solano J."/>
            <person name="Bargiela R."/>
            <person name="Golyshina O.V."/>
            <person name="Manteca A."/>
            <person name="Ramos J.L."/>
            <person name="Gallego J.R."/>
            <person name="Llorente I."/>
            <person name="Martins Dos Santos V.A."/>
            <person name="Jensen O.N."/>
            <person name="Pelaez A.I."/>
            <person name="Sanchez J."/>
            <person name="Ferrer M."/>
        </authorList>
    </citation>
    <scope>NUCLEOTIDE SEQUENCE</scope>
</reference>
<name>T1BB33_9ZZZZ</name>
<sequence>MSFRQARWEEPPIWELAAVPEAPAPPPPIPGVPERLRRKRGVRWPELSELEIVRHYTRLSQMNFGIDTSFYPLGSCTMKY</sequence>
<evidence type="ECO:0000313" key="1">
    <source>
        <dbReference type="EMBL" id="EQD70086.1"/>
    </source>
</evidence>
<organism evidence="1">
    <name type="scientific">mine drainage metagenome</name>
    <dbReference type="NCBI Taxonomy" id="410659"/>
    <lineage>
        <taxon>unclassified sequences</taxon>
        <taxon>metagenomes</taxon>
        <taxon>ecological metagenomes</taxon>
    </lineage>
</organism>
<dbReference type="EMBL" id="AUZX01004705">
    <property type="protein sequence ID" value="EQD70086.1"/>
    <property type="molecule type" value="Genomic_DNA"/>
</dbReference>
<gene>
    <name evidence="1" type="ORF">B1A_06487</name>
</gene>
<feature type="non-terminal residue" evidence="1">
    <location>
        <position position="80"/>
    </location>
</feature>
<dbReference type="AlphaFoldDB" id="T1BB33"/>
<comment type="caution">
    <text evidence="1">The sequence shown here is derived from an EMBL/GenBank/DDBJ whole genome shotgun (WGS) entry which is preliminary data.</text>
</comment>
<dbReference type="SUPFAM" id="SSF53383">
    <property type="entry name" value="PLP-dependent transferases"/>
    <property type="match status" value="1"/>
</dbReference>
<dbReference type="Gene3D" id="6.20.440.10">
    <property type="match status" value="1"/>
</dbReference>